<feature type="compositionally biased region" description="Polar residues" evidence="1">
    <location>
        <begin position="69"/>
        <end position="109"/>
    </location>
</feature>
<keyword evidence="3" id="KW-1185">Reference proteome</keyword>
<feature type="region of interest" description="Disordered" evidence="1">
    <location>
        <begin position="59"/>
        <end position="207"/>
    </location>
</feature>
<evidence type="ECO:0000313" key="2">
    <source>
        <dbReference type="EMBL" id="OCK82433.1"/>
    </source>
</evidence>
<protein>
    <submittedName>
        <fullName evidence="2">Uncharacterized protein</fullName>
    </submittedName>
</protein>
<evidence type="ECO:0000313" key="3">
    <source>
        <dbReference type="Proteomes" id="UP000250266"/>
    </source>
</evidence>
<gene>
    <name evidence="2" type="ORF">K432DRAFT_424162</name>
</gene>
<proteinExistence type="predicted"/>
<dbReference type="EMBL" id="KV744888">
    <property type="protein sequence ID" value="OCK82433.1"/>
    <property type="molecule type" value="Genomic_DNA"/>
</dbReference>
<evidence type="ECO:0000256" key="1">
    <source>
        <dbReference type="SAM" id="MobiDB-lite"/>
    </source>
</evidence>
<feature type="compositionally biased region" description="Basic and acidic residues" evidence="1">
    <location>
        <begin position="140"/>
        <end position="161"/>
    </location>
</feature>
<reference evidence="2 3" key="1">
    <citation type="journal article" date="2016" name="Nat. Commun.">
        <title>Ectomycorrhizal ecology is imprinted in the genome of the dominant symbiotic fungus Cenococcum geophilum.</title>
        <authorList>
            <consortium name="DOE Joint Genome Institute"/>
            <person name="Peter M."/>
            <person name="Kohler A."/>
            <person name="Ohm R.A."/>
            <person name="Kuo A."/>
            <person name="Krutzmann J."/>
            <person name="Morin E."/>
            <person name="Arend M."/>
            <person name="Barry K.W."/>
            <person name="Binder M."/>
            <person name="Choi C."/>
            <person name="Clum A."/>
            <person name="Copeland A."/>
            <person name="Grisel N."/>
            <person name="Haridas S."/>
            <person name="Kipfer T."/>
            <person name="LaButti K."/>
            <person name="Lindquist E."/>
            <person name="Lipzen A."/>
            <person name="Maire R."/>
            <person name="Meier B."/>
            <person name="Mihaltcheva S."/>
            <person name="Molinier V."/>
            <person name="Murat C."/>
            <person name="Poggeler S."/>
            <person name="Quandt C.A."/>
            <person name="Sperisen C."/>
            <person name="Tritt A."/>
            <person name="Tisserant E."/>
            <person name="Crous P.W."/>
            <person name="Henrissat B."/>
            <person name="Nehls U."/>
            <person name="Egli S."/>
            <person name="Spatafora J.W."/>
            <person name="Grigoriev I.V."/>
            <person name="Martin F.M."/>
        </authorList>
    </citation>
    <scope>NUCLEOTIDE SEQUENCE [LARGE SCALE GENOMIC DNA]</scope>
    <source>
        <strain evidence="2 3">CBS 459.81</strain>
    </source>
</reference>
<name>A0A8E2EEL8_9PEZI</name>
<dbReference type="AlphaFoldDB" id="A0A8E2EEL8"/>
<organism evidence="2 3">
    <name type="scientific">Lepidopterella palustris CBS 459.81</name>
    <dbReference type="NCBI Taxonomy" id="1314670"/>
    <lineage>
        <taxon>Eukaryota</taxon>
        <taxon>Fungi</taxon>
        <taxon>Dikarya</taxon>
        <taxon>Ascomycota</taxon>
        <taxon>Pezizomycotina</taxon>
        <taxon>Dothideomycetes</taxon>
        <taxon>Pleosporomycetidae</taxon>
        <taxon>Mytilinidiales</taxon>
        <taxon>Argynnaceae</taxon>
        <taxon>Lepidopterella</taxon>
    </lineage>
</organism>
<feature type="compositionally biased region" description="Basic and acidic residues" evidence="1">
    <location>
        <begin position="171"/>
        <end position="184"/>
    </location>
</feature>
<sequence>MSSSAGPTHTTSDIVHDTIEDTCSEYDLYRSQTEGSYLSFAEWRISTQMSENLYYRAAEVSSSDEPEESTVNPNDNNCLIPPTNTTTEANADTVADQHTQQPKSTSSKVAKNKSRKPTAPDRTLTLRPRTSAQLKPYTHMAKEKKDAKEARKVLKDVREARGAAAKTLSKRKLENEGSSPERPKTTRRHGLIAYGPKLGKKSEASGT</sequence>
<dbReference type="Proteomes" id="UP000250266">
    <property type="component" value="Unassembled WGS sequence"/>
</dbReference>
<accession>A0A8E2EEL8</accession>